<evidence type="ECO:0000313" key="1">
    <source>
        <dbReference type="EMBL" id="XPM62376.1"/>
    </source>
</evidence>
<proteinExistence type="predicted"/>
<dbReference type="Proteomes" id="UP000095472">
    <property type="component" value="Chromosome"/>
</dbReference>
<keyword evidence="2" id="KW-1185">Reference proteome</keyword>
<name>A0ACD5GPG5_9CYAN</name>
<reference evidence="1 2" key="1">
    <citation type="journal article" date="2016" name="Genome Announc.">
        <title>Draft Genome Sequence of the Thermotolerant Cyanobacterium Desertifilum sp. IPPAS B-1220.</title>
        <authorList>
            <person name="Mironov K.S."/>
            <person name="Sinetova M.A."/>
            <person name="Bolatkhan K."/>
            <person name="Zayadan B.K."/>
            <person name="Ustinova V.V."/>
            <person name="Kupriyanova E.V."/>
            <person name="Skrypnik A.N."/>
            <person name="Gogoleva N.E."/>
            <person name="Gogolev Y.V."/>
            <person name="Los D.A."/>
        </authorList>
    </citation>
    <scope>NUCLEOTIDE SEQUENCE [LARGE SCALE GENOMIC DNA]</scope>
    <source>
        <strain evidence="1 2">IPPAS B-1220</strain>
    </source>
</reference>
<dbReference type="EMBL" id="CP182909">
    <property type="protein sequence ID" value="XPM62376.1"/>
    <property type="molecule type" value="Genomic_DNA"/>
</dbReference>
<sequence>MRPPDDEFSGSVLGCFGWVVSYLVAAFALFVAVLIACSYLGTSFSTVILAWLGLMLFVSLLFLLKLTEGRG</sequence>
<evidence type="ECO:0000313" key="2">
    <source>
        <dbReference type="Proteomes" id="UP000095472"/>
    </source>
</evidence>
<accession>A0ACD5GPG5</accession>
<organism evidence="1 2">
    <name type="scientific">Desertifilum tharense IPPAS B-1220</name>
    <dbReference type="NCBI Taxonomy" id="1781255"/>
    <lineage>
        <taxon>Bacteria</taxon>
        <taxon>Bacillati</taxon>
        <taxon>Cyanobacteriota</taxon>
        <taxon>Cyanophyceae</taxon>
        <taxon>Desertifilales</taxon>
        <taxon>Desertifilaceae</taxon>
        <taxon>Desertifilum</taxon>
    </lineage>
</organism>
<gene>
    <name evidence="1" type="ORF">BH720_021820</name>
</gene>
<protein>
    <submittedName>
        <fullName evidence="1">Uncharacterized protein</fullName>
    </submittedName>
</protein>